<sequence length="254" mass="27385">MQNFQPLPVIYPAKPELNLDGACGYRIETAGRVVVEIESIANTRNGGGVSGTLSIELWALKQPYQGDYFEGFALAGVQIGELYDQHSLSQCRYDLNFQEPPAGSWRLSLMLREWDGAGYVTRDFVNFDHPYVMQWTPVVLQGGRNPEVANQPEPEAGAVPSLDGATEVREPATPVAVADTKETSSGKAAQAKTEPAALNLNTASLKQVAALKGVSQKVAEAIVAARPFSSLDALLKVKGVGQKLLEKLRDSTTL</sequence>
<evidence type="ECO:0000259" key="2">
    <source>
        <dbReference type="SMART" id="SM00278"/>
    </source>
</evidence>
<comment type="caution">
    <text evidence="3">The sequence shown here is derived from an EMBL/GenBank/DDBJ whole genome shotgun (WGS) entry which is preliminary data.</text>
</comment>
<keyword evidence="4" id="KW-1185">Reference proteome</keyword>
<dbReference type="RefSeq" id="WP_324696849.1">
    <property type="nucleotide sequence ID" value="NZ_JAYMYJ010000136.1"/>
</dbReference>
<dbReference type="Gene3D" id="1.10.150.320">
    <property type="entry name" value="Photosystem II 12 kDa extrinsic protein"/>
    <property type="match status" value="1"/>
</dbReference>
<feature type="domain" description="Helix-hairpin-helix DNA-binding motif class 1" evidence="2">
    <location>
        <begin position="232"/>
        <end position="251"/>
    </location>
</feature>
<keyword evidence="3" id="KW-0238">DNA-binding</keyword>
<feature type="domain" description="Helix-hairpin-helix DNA-binding motif class 1" evidence="2">
    <location>
        <begin position="206"/>
        <end position="225"/>
    </location>
</feature>
<protein>
    <submittedName>
        <fullName evidence="3">ComEA family DNA-binding protein</fullName>
    </submittedName>
</protein>
<name>A0ABU6D149_9GAMM</name>
<accession>A0ABU6D149</accession>
<dbReference type="SMART" id="SM00278">
    <property type="entry name" value="HhH1"/>
    <property type="match status" value="2"/>
</dbReference>
<gene>
    <name evidence="3" type="ORF">VSS37_16145</name>
</gene>
<evidence type="ECO:0000313" key="3">
    <source>
        <dbReference type="EMBL" id="MEB4592517.1"/>
    </source>
</evidence>
<dbReference type="PANTHER" id="PTHR21180:SF32">
    <property type="entry name" value="ENDONUCLEASE_EXONUCLEASE_PHOSPHATASE FAMILY DOMAIN-CONTAINING PROTEIN 1"/>
    <property type="match status" value="1"/>
</dbReference>
<evidence type="ECO:0000256" key="1">
    <source>
        <dbReference type="SAM" id="MobiDB-lite"/>
    </source>
</evidence>
<dbReference type="InterPro" id="IPR003583">
    <property type="entry name" value="Hlx-hairpin-Hlx_DNA-bd_motif"/>
</dbReference>
<dbReference type="PANTHER" id="PTHR21180">
    <property type="entry name" value="ENDONUCLEASE/EXONUCLEASE/PHOSPHATASE FAMILY DOMAIN-CONTAINING PROTEIN 1"/>
    <property type="match status" value="1"/>
</dbReference>
<feature type="region of interest" description="Disordered" evidence="1">
    <location>
        <begin position="144"/>
        <end position="165"/>
    </location>
</feature>
<dbReference type="InterPro" id="IPR051675">
    <property type="entry name" value="Endo/Exo/Phosphatase_dom_1"/>
</dbReference>
<dbReference type="Proteomes" id="UP001308005">
    <property type="component" value="Unassembled WGS sequence"/>
</dbReference>
<dbReference type="Pfam" id="PF12836">
    <property type="entry name" value="HHH_3"/>
    <property type="match status" value="1"/>
</dbReference>
<dbReference type="InterPro" id="IPR010994">
    <property type="entry name" value="RuvA_2-like"/>
</dbReference>
<dbReference type="EMBL" id="JAYMYJ010000136">
    <property type="protein sequence ID" value="MEB4592517.1"/>
    <property type="molecule type" value="Genomic_DNA"/>
</dbReference>
<reference evidence="4" key="1">
    <citation type="submission" date="2023-07" db="EMBL/GenBank/DDBJ databases">
        <title>The carbon used by Thiothrix.</title>
        <authorList>
            <person name="Chen L."/>
        </authorList>
    </citation>
    <scope>NUCLEOTIDE SEQUENCE [LARGE SCALE GENOMIC DNA]</scope>
</reference>
<organism evidence="3 4">
    <name type="scientific">Candidatus Thiothrix phosphatis</name>
    <dbReference type="NCBI Taxonomy" id="3112415"/>
    <lineage>
        <taxon>Bacteria</taxon>
        <taxon>Pseudomonadati</taxon>
        <taxon>Pseudomonadota</taxon>
        <taxon>Gammaproteobacteria</taxon>
        <taxon>Thiotrichales</taxon>
        <taxon>Thiotrichaceae</taxon>
        <taxon>Thiothrix</taxon>
    </lineage>
</organism>
<proteinExistence type="predicted"/>
<dbReference type="SUPFAM" id="SSF47781">
    <property type="entry name" value="RuvA domain 2-like"/>
    <property type="match status" value="1"/>
</dbReference>
<evidence type="ECO:0000313" key="4">
    <source>
        <dbReference type="Proteomes" id="UP001308005"/>
    </source>
</evidence>
<dbReference type="GO" id="GO:0003677">
    <property type="term" value="F:DNA binding"/>
    <property type="evidence" value="ECO:0007669"/>
    <property type="project" value="UniProtKB-KW"/>
</dbReference>